<dbReference type="Proteomes" id="UP000095751">
    <property type="component" value="Unassembled WGS sequence"/>
</dbReference>
<dbReference type="AlphaFoldDB" id="A0A1E7FMM2"/>
<feature type="signal peptide" evidence="1">
    <location>
        <begin position="1"/>
        <end position="20"/>
    </location>
</feature>
<evidence type="ECO:0000313" key="3">
    <source>
        <dbReference type="Proteomes" id="UP000095751"/>
    </source>
</evidence>
<feature type="chain" id="PRO_5009193298" evidence="1">
    <location>
        <begin position="21"/>
        <end position="224"/>
    </location>
</feature>
<dbReference type="EMBL" id="KV784355">
    <property type="protein sequence ID" value="OEU19411.1"/>
    <property type="molecule type" value="Genomic_DNA"/>
</dbReference>
<reference evidence="2 3" key="1">
    <citation type="submission" date="2016-09" db="EMBL/GenBank/DDBJ databases">
        <title>Extensive genetic diversity and differential bi-allelic expression allows diatom success in the polar Southern Ocean.</title>
        <authorList>
            <consortium name="DOE Joint Genome Institute"/>
            <person name="Mock T."/>
            <person name="Otillar R.P."/>
            <person name="Strauss J."/>
            <person name="Dupont C."/>
            <person name="Frickenhaus S."/>
            <person name="Maumus F."/>
            <person name="Mcmullan M."/>
            <person name="Sanges R."/>
            <person name="Schmutz J."/>
            <person name="Toseland A."/>
            <person name="Valas R."/>
            <person name="Veluchamy A."/>
            <person name="Ward B.J."/>
            <person name="Allen A."/>
            <person name="Barry K."/>
            <person name="Falciatore A."/>
            <person name="Ferrante M."/>
            <person name="Fortunato A.E."/>
            <person name="Gloeckner G."/>
            <person name="Gruber A."/>
            <person name="Hipkin R."/>
            <person name="Janech M."/>
            <person name="Kroth P."/>
            <person name="Leese F."/>
            <person name="Lindquist E."/>
            <person name="Lyon B.R."/>
            <person name="Martin J."/>
            <person name="Mayer C."/>
            <person name="Parker M."/>
            <person name="Quesneville H."/>
            <person name="Raymond J."/>
            <person name="Uhlig C."/>
            <person name="Valentin K.U."/>
            <person name="Worden A.Z."/>
            <person name="Armbrust E.V."/>
            <person name="Bowler C."/>
            <person name="Green B."/>
            <person name="Moulton V."/>
            <person name="Van Oosterhout C."/>
            <person name="Grigoriev I."/>
        </authorList>
    </citation>
    <scope>NUCLEOTIDE SEQUENCE [LARGE SCALE GENOMIC DNA]</scope>
    <source>
        <strain evidence="2 3">CCMP1102</strain>
    </source>
</reference>
<evidence type="ECO:0000313" key="2">
    <source>
        <dbReference type="EMBL" id="OEU19411.1"/>
    </source>
</evidence>
<keyword evidence="1" id="KW-0732">Signal</keyword>
<keyword evidence="3" id="KW-1185">Reference proteome</keyword>
<proteinExistence type="predicted"/>
<protein>
    <submittedName>
        <fullName evidence="2">Uncharacterized protein</fullName>
    </submittedName>
</protein>
<dbReference type="KEGG" id="fcy:FRACYDRAFT_268011"/>
<accession>A0A1E7FMM2</accession>
<evidence type="ECO:0000256" key="1">
    <source>
        <dbReference type="SAM" id="SignalP"/>
    </source>
</evidence>
<dbReference type="InParanoid" id="A0A1E7FMM2"/>
<sequence length="224" mass="25225">MVCRAAAIAICWVLTTTTTSKEVVGKELVVIAGPHKTSETSVEEFFYSYARGDSPEQEKEKSLLGWSWPQILGLGPPHLAYDRLVIDYDDQDVRTKIIDALVNHLDTSSRGLVMGGDEYDRVGNTIWSNRNAIKAISDVSSATQIANDDITIVLLYEHPRVEQWLSIYTHKITATEIGNDSTFKDPYEEFLCNPDTYEERFETLETAMNPFKLATSYLKEGGYN</sequence>
<organism evidence="2 3">
    <name type="scientific">Fragilariopsis cylindrus CCMP1102</name>
    <dbReference type="NCBI Taxonomy" id="635003"/>
    <lineage>
        <taxon>Eukaryota</taxon>
        <taxon>Sar</taxon>
        <taxon>Stramenopiles</taxon>
        <taxon>Ochrophyta</taxon>
        <taxon>Bacillariophyta</taxon>
        <taxon>Bacillariophyceae</taxon>
        <taxon>Bacillariophycidae</taxon>
        <taxon>Bacillariales</taxon>
        <taxon>Bacillariaceae</taxon>
        <taxon>Fragilariopsis</taxon>
    </lineage>
</organism>
<gene>
    <name evidence="2" type="ORF">FRACYDRAFT_268011</name>
</gene>
<feature type="non-terminal residue" evidence="2">
    <location>
        <position position="224"/>
    </location>
</feature>
<dbReference type="OrthoDB" id="52448at2759"/>
<name>A0A1E7FMM2_9STRA</name>